<dbReference type="AlphaFoldDB" id="A0A848BTS2"/>
<name>A0A848BTS2_9FIRM</name>
<evidence type="ECO:0000313" key="2">
    <source>
        <dbReference type="Proteomes" id="UP000591071"/>
    </source>
</evidence>
<dbReference type="RefSeq" id="WP_170087702.1">
    <property type="nucleotide sequence ID" value="NZ_JABAFG010000013.1"/>
</dbReference>
<organism evidence="1 2">
    <name type="scientific">Megasphaera hexanoica</name>
    <dbReference type="NCBI Taxonomy" id="1675036"/>
    <lineage>
        <taxon>Bacteria</taxon>
        <taxon>Bacillati</taxon>
        <taxon>Bacillota</taxon>
        <taxon>Negativicutes</taxon>
        <taxon>Veillonellales</taxon>
        <taxon>Veillonellaceae</taxon>
        <taxon>Megasphaera</taxon>
    </lineage>
</organism>
<protein>
    <submittedName>
        <fullName evidence="1">Uncharacterized protein</fullName>
    </submittedName>
</protein>
<evidence type="ECO:0000313" key="1">
    <source>
        <dbReference type="EMBL" id="NME28645.1"/>
    </source>
</evidence>
<dbReference type="EMBL" id="JABAFG010000013">
    <property type="protein sequence ID" value="NME28645.1"/>
    <property type="molecule type" value="Genomic_DNA"/>
</dbReference>
<gene>
    <name evidence="1" type="ORF">HF872_08435</name>
</gene>
<accession>A0A848BTS2</accession>
<comment type="caution">
    <text evidence="1">The sequence shown here is derived from an EMBL/GenBank/DDBJ whole genome shotgun (WGS) entry which is preliminary data.</text>
</comment>
<sequence length="53" mass="6040">MILKEKIRQKIDGFVVPIIVRERCIRNSTGKGSVYDERGVTVDFQSLESSRGQ</sequence>
<dbReference type="Proteomes" id="UP000591071">
    <property type="component" value="Unassembled WGS sequence"/>
</dbReference>
<proteinExistence type="predicted"/>
<reference evidence="1 2" key="1">
    <citation type="submission" date="2020-04" db="EMBL/GenBank/DDBJ databases">
        <authorList>
            <person name="Hitch T.C.A."/>
            <person name="Wylensek D."/>
            <person name="Clavel T."/>
        </authorList>
    </citation>
    <scope>NUCLEOTIDE SEQUENCE [LARGE SCALE GENOMIC DNA]</scope>
    <source>
        <strain evidence="1 2">Oil-RF-744-FAT-WT-6-1</strain>
    </source>
</reference>